<keyword evidence="1" id="KW-1133">Transmembrane helix</keyword>
<gene>
    <name evidence="2" type="ORF">Pla22_40280</name>
</gene>
<reference evidence="2 3" key="1">
    <citation type="submission" date="2019-02" db="EMBL/GenBank/DDBJ databases">
        <title>Deep-cultivation of Planctomycetes and their phenomic and genomic characterization uncovers novel biology.</title>
        <authorList>
            <person name="Wiegand S."/>
            <person name="Jogler M."/>
            <person name="Boedeker C."/>
            <person name="Pinto D."/>
            <person name="Vollmers J."/>
            <person name="Rivas-Marin E."/>
            <person name="Kohn T."/>
            <person name="Peeters S.H."/>
            <person name="Heuer A."/>
            <person name="Rast P."/>
            <person name="Oberbeckmann S."/>
            <person name="Bunk B."/>
            <person name="Jeske O."/>
            <person name="Meyerdierks A."/>
            <person name="Storesund J.E."/>
            <person name="Kallscheuer N."/>
            <person name="Luecker S."/>
            <person name="Lage O.M."/>
            <person name="Pohl T."/>
            <person name="Merkel B.J."/>
            <person name="Hornburger P."/>
            <person name="Mueller R.-W."/>
            <person name="Bruemmer F."/>
            <person name="Labrenz M."/>
            <person name="Spormann A.M."/>
            <person name="Op Den Camp H."/>
            <person name="Overmann J."/>
            <person name="Amann R."/>
            <person name="Jetten M.S.M."/>
            <person name="Mascher T."/>
            <person name="Medema M.H."/>
            <person name="Devos D.P."/>
            <person name="Kaster A.-K."/>
            <person name="Ovreas L."/>
            <person name="Rohde M."/>
            <person name="Galperin M.Y."/>
            <person name="Jogler C."/>
        </authorList>
    </citation>
    <scope>NUCLEOTIDE SEQUENCE [LARGE SCALE GENOMIC DNA]</scope>
    <source>
        <strain evidence="2 3">Pla22</strain>
    </source>
</reference>
<name>A0A5C5WMD1_9BACT</name>
<keyword evidence="1" id="KW-0472">Membrane</keyword>
<comment type="caution">
    <text evidence="2">The sequence shown here is derived from an EMBL/GenBank/DDBJ whole genome shotgun (WGS) entry which is preliminary data.</text>
</comment>
<feature type="transmembrane region" description="Helical" evidence="1">
    <location>
        <begin position="93"/>
        <end position="120"/>
    </location>
</feature>
<dbReference type="EMBL" id="SJPI01000002">
    <property type="protein sequence ID" value="TWT51251.1"/>
    <property type="molecule type" value="Genomic_DNA"/>
</dbReference>
<dbReference type="Proteomes" id="UP000316598">
    <property type="component" value="Unassembled WGS sequence"/>
</dbReference>
<dbReference type="RefSeq" id="WP_242632158.1">
    <property type="nucleotide sequence ID" value="NZ_SJPI01000002.1"/>
</dbReference>
<evidence type="ECO:0000256" key="1">
    <source>
        <dbReference type="SAM" id="Phobius"/>
    </source>
</evidence>
<sequence>MNEPDTSRWRSLLKMQPTFSLELSDEASDFAKRIRDSIPQFDFRDHVSTAGTCIDFKIDPQERRFWSPHLSVQVHSLEEGSQVRARFSPRPEIWTMFMAVYGVMAIIAFGAAIFAYVQWFLGDRPWAIVLIPFCLLVIVTLHVASLIGQNLSADQMHTLHERFNQVVAAAKQSN</sequence>
<feature type="transmembrane region" description="Helical" evidence="1">
    <location>
        <begin position="126"/>
        <end position="147"/>
    </location>
</feature>
<proteinExistence type="predicted"/>
<organism evidence="2 3">
    <name type="scientific">Rubripirellula amarantea</name>
    <dbReference type="NCBI Taxonomy" id="2527999"/>
    <lineage>
        <taxon>Bacteria</taxon>
        <taxon>Pseudomonadati</taxon>
        <taxon>Planctomycetota</taxon>
        <taxon>Planctomycetia</taxon>
        <taxon>Pirellulales</taxon>
        <taxon>Pirellulaceae</taxon>
        <taxon>Rubripirellula</taxon>
    </lineage>
</organism>
<keyword evidence="1" id="KW-0812">Transmembrane</keyword>
<keyword evidence="3" id="KW-1185">Reference proteome</keyword>
<protein>
    <submittedName>
        <fullName evidence="2">Uncharacterized protein</fullName>
    </submittedName>
</protein>
<accession>A0A5C5WMD1</accession>
<evidence type="ECO:0000313" key="3">
    <source>
        <dbReference type="Proteomes" id="UP000316598"/>
    </source>
</evidence>
<evidence type="ECO:0000313" key="2">
    <source>
        <dbReference type="EMBL" id="TWT51251.1"/>
    </source>
</evidence>
<dbReference type="AlphaFoldDB" id="A0A5C5WMD1"/>